<organism evidence="2 3">
    <name type="scientific">Aminipila luticellarii</name>
    <dbReference type="NCBI Taxonomy" id="2507160"/>
    <lineage>
        <taxon>Bacteria</taxon>
        <taxon>Bacillati</taxon>
        <taxon>Bacillota</taxon>
        <taxon>Clostridia</taxon>
        <taxon>Peptostreptococcales</taxon>
        <taxon>Anaerovoracaceae</taxon>
        <taxon>Aminipila</taxon>
    </lineage>
</organism>
<proteinExistence type="predicted"/>
<name>A0A410PWB1_9FIRM</name>
<dbReference type="OrthoDB" id="9874298at2"/>
<keyword evidence="3" id="KW-1185">Reference proteome</keyword>
<dbReference type="KEGG" id="amij:EQM06_07960"/>
<evidence type="ECO:0008006" key="4">
    <source>
        <dbReference type="Google" id="ProtNLM"/>
    </source>
</evidence>
<evidence type="ECO:0000313" key="3">
    <source>
        <dbReference type="Proteomes" id="UP000287601"/>
    </source>
</evidence>
<evidence type="ECO:0000256" key="1">
    <source>
        <dbReference type="SAM" id="Phobius"/>
    </source>
</evidence>
<feature type="transmembrane region" description="Helical" evidence="1">
    <location>
        <begin position="165"/>
        <end position="187"/>
    </location>
</feature>
<keyword evidence="1" id="KW-0812">Transmembrane</keyword>
<keyword evidence="1" id="KW-1133">Transmembrane helix</keyword>
<dbReference type="Proteomes" id="UP000287601">
    <property type="component" value="Chromosome"/>
</dbReference>
<keyword evidence="1" id="KW-0472">Membrane</keyword>
<evidence type="ECO:0000313" key="2">
    <source>
        <dbReference type="EMBL" id="QAT43180.1"/>
    </source>
</evidence>
<dbReference type="AlphaFoldDB" id="A0A410PWB1"/>
<gene>
    <name evidence="2" type="ORF">EQM06_07960</name>
</gene>
<reference evidence="2 3" key="1">
    <citation type="submission" date="2019-01" db="EMBL/GenBank/DDBJ databases">
        <title>Draft genomes of a novel of Aminipila strains.</title>
        <authorList>
            <person name="Ma S."/>
        </authorList>
    </citation>
    <scope>NUCLEOTIDE SEQUENCE [LARGE SCALE GENOMIC DNA]</scope>
    <source>
        <strain evidence="3">JN-39</strain>
    </source>
</reference>
<protein>
    <recommendedName>
        <fullName evidence="4">Type II secretion system protein GspF domain-containing protein</fullName>
    </recommendedName>
</protein>
<dbReference type="RefSeq" id="WP_128745826.1">
    <property type="nucleotide sequence ID" value="NZ_CP035281.1"/>
</dbReference>
<accession>A0A410PWB1</accession>
<dbReference type="EMBL" id="CP035281">
    <property type="protein sequence ID" value="QAT43180.1"/>
    <property type="molecule type" value="Genomic_DNA"/>
</dbReference>
<sequence>MLYREKTYLKRGTIRDLRKSVQEWSLNGNWNRRLGAWKRRRKEQLADKEIYEAISFLRNIISIDRGKQVGTDFIIEQLADRDGVLQEVYIRMLSLLRVNKREEAQKIMADHLETPVGKEFAGLLLRWDEVNPLELSEILLSHQRSIKEIRMTQQRKKDEIISDMLYFPVIINVVFIFINFIYVGYFINQKEVLQMLF</sequence>